<organism evidence="1 2">
    <name type="scientific">Lacisediminihabitans profunda</name>
    <dbReference type="NCBI Taxonomy" id="2594790"/>
    <lineage>
        <taxon>Bacteria</taxon>
        <taxon>Bacillati</taxon>
        <taxon>Actinomycetota</taxon>
        <taxon>Actinomycetes</taxon>
        <taxon>Micrococcales</taxon>
        <taxon>Microbacteriaceae</taxon>
        <taxon>Lacisediminihabitans</taxon>
    </lineage>
</organism>
<proteinExistence type="predicted"/>
<keyword evidence="2" id="KW-1185">Reference proteome</keyword>
<protein>
    <submittedName>
        <fullName evidence="1">Uncharacterized protein</fullName>
    </submittedName>
</protein>
<evidence type="ECO:0000313" key="2">
    <source>
        <dbReference type="Proteomes" id="UP000321379"/>
    </source>
</evidence>
<comment type="caution">
    <text evidence="1">The sequence shown here is derived from an EMBL/GenBank/DDBJ whole genome shotgun (WGS) entry which is preliminary data.</text>
</comment>
<dbReference type="RefSeq" id="WP_147782141.1">
    <property type="nucleotide sequence ID" value="NZ_VRMG01000004.1"/>
</dbReference>
<reference evidence="1 2" key="1">
    <citation type="submission" date="2019-08" db="EMBL/GenBank/DDBJ databases">
        <title>Bacterial whole genome sequence for Glaciihabitans sp. CHu50b-6-2.</title>
        <authorList>
            <person name="Jin L."/>
        </authorList>
    </citation>
    <scope>NUCLEOTIDE SEQUENCE [LARGE SCALE GENOMIC DNA]</scope>
    <source>
        <strain evidence="1 2">CHu50b-6-2</strain>
    </source>
</reference>
<dbReference type="Proteomes" id="UP000321379">
    <property type="component" value="Unassembled WGS sequence"/>
</dbReference>
<sequence length="88" mass="9487">MIGLAAATLGDTVQERTPATRNTRPVCIHHGGRKFVASAEMAGIFLHHAQRLIDDGDAQLVPLLHREGVELLLITATTPLSVHFASPR</sequence>
<dbReference type="EMBL" id="VRMG01000004">
    <property type="protein sequence ID" value="TXN31892.1"/>
    <property type="molecule type" value="Genomic_DNA"/>
</dbReference>
<name>A0A5C8UV50_9MICO</name>
<dbReference type="AlphaFoldDB" id="A0A5C8UV50"/>
<evidence type="ECO:0000313" key="1">
    <source>
        <dbReference type="EMBL" id="TXN31892.1"/>
    </source>
</evidence>
<gene>
    <name evidence="1" type="ORF">FVP33_02925</name>
</gene>
<accession>A0A5C8UV50</accession>